<protein>
    <submittedName>
        <fullName evidence="2">Uncharacterized protein</fullName>
    </submittedName>
</protein>
<evidence type="ECO:0000313" key="2">
    <source>
        <dbReference type="EMBL" id="RCR66942.1"/>
    </source>
</evidence>
<gene>
    <name evidence="2" type="ORF">DUE52_24390</name>
</gene>
<dbReference type="Proteomes" id="UP000253383">
    <property type="component" value="Unassembled WGS sequence"/>
</dbReference>
<keyword evidence="1" id="KW-0812">Transmembrane</keyword>
<accession>A0A368JHC3</accession>
<evidence type="ECO:0000313" key="3">
    <source>
        <dbReference type="Proteomes" id="UP000253383"/>
    </source>
</evidence>
<dbReference type="EMBL" id="QOWE01000023">
    <property type="protein sequence ID" value="RCR66942.1"/>
    <property type="molecule type" value="Genomic_DNA"/>
</dbReference>
<evidence type="ECO:0000256" key="1">
    <source>
        <dbReference type="SAM" id="Phobius"/>
    </source>
</evidence>
<keyword evidence="1" id="KW-1133">Transmembrane helix</keyword>
<comment type="caution">
    <text evidence="2">The sequence shown here is derived from an EMBL/GenBank/DDBJ whole genome shotgun (WGS) entry which is preliminary data.</text>
</comment>
<dbReference type="AlphaFoldDB" id="A0A368JHC3"/>
<keyword evidence="1" id="KW-0472">Membrane</keyword>
<feature type="transmembrane region" description="Helical" evidence="1">
    <location>
        <begin position="126"/>
        <end position="147"/>
    </location>
</feature>
<feature type="transmembrane region" description="Helical" evidence="1">
    <location>
        <begin position="87"/>
        <end position="106"/>
    </location>
</feature>
<name>A0A368JHC3_9BACT</name>
<sequence>MFGKKQKERTVLNAVRRAFFWSLLKFVKAFRQVVEFRYFAQNQLRMRLLKLQAIFLFYRTFWVFSNAVTVGLIGVSLMRIRDYFPLFLVYFLWFKLLSEVAVWYLVRKNYQPRFWFYHNLGLSETALFAGAFAIDLLIAFLLIGLAYQLMRFL</sequence>
<feature type="transmembrane region" description="Helical" evidence="1">
    <location>
        <begin position="55"/>
        <end position="75"/>
    </location>
</feature>
<reference evidence="2 3" key="1">
    <citation type="submission" date="2018-07" db="EMBL/GenBank/DDBJ databases">
        <title>Genome analysis of Larkinella rosea.</title>
        <authorList>
            <person name="Zhou Z."/>
            <person name="Wang G."/>
        </authorList>
    </citation>
    <scope>NUCLEOTIDE SEQUENCE [LARGE SCALE GENOMIC DNA]</scope>
    <source>
        <strain evidence="3">zzj9</strain>
    </source>
</reference>
<proteinExistence type="predicted"/>
<organism evidence="2 3">
    <name type="scientific">Larkinella punicea</name>
    <dbReference type="NCBI Taxonomy" id="2315727"/>
    <lineage>
        <taxon>Bacteria</taxon>
        <taxon>Pseudomonadati</taxon>
        <taxon>Bacteroidota</taxon>
        <taxon>Cytophagia</taxon>
        <taxon>Cytophagales</taxon>
        <taxon>Spirosomataceae</taxon>
        <taxon>Larkinella</taxon>
    </lineage>
</organism>
<keyword evidence="3" id="KW-1185">Reference proteome</keyword>